<sequence length="91" mass="10067">MDLNHSCSVTLNDGHFITLHEFGTFASDELSGARRPGEWNTNSLEGWSEDPLPMPSTLWVVSCRILKVSNSGLHEVEEALELGGRVSLRND</sequence>
<comment type="caution">
    <text evidence="1">The sequence shown here is derived from an EMBL/GenBank/DDBJ whole genome shotgun (WGS) entry which is preliminary data.</text>
</comment>
<organism evidence="1 2">
    <name type="scientific">Diceros bicornis minor</name>
    <name type="common">South-central black rhinoceros</name>
    <dbReference type="NCBI Taxonomy" id="77932"/>
    <lineage>
        <taxon>Eukaryota</taxon>
        <taxon>Metazoa</taxon>
        <taxon>Chordata</taxon>
        <taxon>Craniata</taxon>
        <taxon>Vertebrata</taxon>
        <taxon>Euteleostomi</taxon>
        <taxon>Mammalia</taxon>
        <taxon>Eutheria</taxon>
        <taxon>Laurasiatheria</taxon>
        <taxon>Perissodactyla</taxon>
        <taxon>Rhinocerotidae</taxon>
        <taxon>Diceros</taxon>
    </lineage>
</organism>
<dbReference type="Proteomes" id="UP000551758">
    <property type="component" value="Unassembled WGS sequence"/>
</dbReference>
<evidence type="ECO:0000313" key="2">
    <source>
        <dbReference type="Proteomes" id="UP000551758"/>
    </source>
</evidence>
<dbReference type="EMBL" id="JACDTQ010000495">
    <property type="protein sequence ID" value="KAF5927987.1"/>
    <property type="molecule type" value="Genomic_DNA"/>
</dbReference>
<protein>
    <submittedName>
        <fullName evidence="1">Uncharacterized protein</fullName>
    </submittedName>
</protein>
<name>A0A7J7FJ33_DICBM</name>
<keyword evidence="2" id="KW-1185">Reference proteome</keyword>
<dbReference type="AlphaFoldDB" id="A0A7J7FJ33"/>
<reference evidence="1 2" key="1">
    <citation type="journal article" date="2020" name="Mol. Biol. Evol.">
        <title>Interspecific Gene Flow and the Evolution of Specialization in Black and White Rhinoceros.</title>
        <authorList>
            <person name="Moodley Y."/>
            <person name="Westbury M.V."/>
            <person name="Russo I.M."/>
            <person name="Gopalakrishnan S."/>
            <person name="Rakotoarivelo A."/>
            <person name="Olsen R.A."/>
            <person name="Prost S."/>
            <person name="Tunstall T."/>
            <person name="Ryder O.A."/>
            <person name="Dalen L."/>
            <person name="Bruford M.W."/>
        </authorList>
    </citation>
    <scope>NUCLEOTIDE SEQUENCE [LARGE SCALE GENOMIC DNA]</scope>
    <source>
        <strain evidence="1">SBR-YM</strain>
        <tissue evidence="1">Skin</tissue>
    </source>
</reference>
<gene>
    <name evidence="1" type="ORF">HPG69_014145</name>
</gene>
<proteinExistence type="predicted"/>
<accession>A0A7J7FJ33</accession>
<evidence type="ECO:0000313" key="1">
    <source>
        <dbReference type="EMBL" id="KAF5927987.1"/>
    </source>
</evidence>